<dbReference type="InterPro" id="IPR027417">
    <property type="entry name" value="P-loop_NTPase"/>
</dbReference>
<evidence type="ECO:0000259" key="2">
    <source>
        <dbReference type="Pfam" id="PF02492"/>
    </source>
</evidence>
<dbReference type="InterPro" id="IPR051927">
    <property type="entry name" value="Zn_Chap_cDPG_Synth"/>
</dbReference>
<dbReference type="Gene3D" id="3.40.50.300">
    <property type="entry name" value="P-loop containing nucleotide triphosphate hydrolases"/>
    <property type="match status" value="1"/>
</dbReference>
<feature type="domain" description="CobW/HypB/UreG nucleotide-binding" evidence="2">
    <location>
        <begin position="67"/>
        <end position="113"/>
    </location>
</feature>
<proteinExistence type="predicted"/>
<dbReference type="PANTHER" id="PTHR43603">
    <property type="entry name" value="COBW DOMAIN-CONTAINING PROTEIN DDB_G0274527"/>
    <property type="match status" value="1"/>
</dbReference>
<feature type="region of interest" description="Disordered" evidence="1">
    <location>
        <begin position="44"/>
        <end position="65"/>
    </location>
</feature>
<keyword evidence="4" id="KW-1185">Reference proteome</keyword>
<accession>A0ABQ6NAX5</accession>
<reference evidence="3 4" key="1">
    <citation type="journal article" date="2023" name="Commun. Biol.">
        <title>Genome analysis of Parmales, the sister group of diatoms, reveals the evolutionary specialization of diatoms from phago-mixotrophs to photoautotrophs.</title>
        <authorList>
            <person name="Ban H."/>
            <person name="Sato S."/>
            <person name="Yoshikawa S."/>
            <person name="Yamada K."/>
            <person name="Nakamura Y."/>
            <person name="Ichinomiya M."/>
            <person name="Sato N."/>
            <person name="Blanc-Mathieu R."/>
            <person name="Endo H."/>
            <person name="Kuwata A."/>
            <person name="Ogata H."/>
        </authorList>
    </citation>
    <scope>NUCLEOTIDE SEQUENCE [LARGE SCALE GENOMIC DNA]</scope>
</reference>
<gene>
    <name evidence="3" type="ORF">TeGR_g8786</name>
</gene>
<name>A0ABQ6NAX5_9STRA</name>
<dbReference type="PANTHER" id="PTHR43603:SF1">
    <property type="entry name" value="ZINC-REGULATED GTPASE METALLOPROTEIN ACTIVATOR 1"/>
    <property type="match status" value="1"/>
</dbReference>
<evidence type="ECO:0000313" key="4">
    <source>
        <dbReference type="Proteomes" id="UP001165060"/>
    </source>
</evidence>
<dbReference type="SUPFAM" id="SSF52540">
    <property type="entry name" value="P-loop containing nucleoside triphosphate hydrolases"/>
    <property type="match status" value="1"/>
</dbReference>
<dbReference type="Pfam" id="PF02492">
    <property type="entry name" value="cobW"/>
    <property type="match status" value="1"/>
</dbReference>
<sequence>MSPPPPLSALYDSLSLSLRSPGSSLPLLRLSSFQSLLLLASTLPPPPGPSSLPSTPSPLPTPPPPIPVTVLSGFLGAGKTSLLQHLLRTSPRPIALIVNDVAELNVDAKLLKAPGAGGAGGAPPFFES</sequence>
<dbReference type="Proteomes" id="UP001165060">
    <property type="component" value="Unassembled WGS sequence"/>
</dbReference>
<protein>
    <recommendedName>
        <fullName evidence="2">CobW/HypB/UreG nucleotide-binding domain-containing protein</fullName>
    </recommendedName>
</protein>
<evidence type="ECO:0000256" key="1">
    <source>
        <dbReference type="SAM" id="MobiDB-lite"/>
    </source>
</evidence>
<organism evidence="3 4">
    <name type="scientific">Tetraparma gracilis</name>
    <dbReference type="NCBI Taxonomy" id="2962635"/>
    <lineage>
        <taxon>Eukaryota</taxon>
        <taxon>Sar</taxon>
        <taxon>Stramenopiles</taxon>
        <taxon>Ochrophyta</taxon>
        <taxon>Bolidophyceae</taxon>
        <taxon>Parmales</taxon>
        <taxon>Triparmaceae</taxon>
        <taxon>Tetraparma</taxon>
    </lineage>
</organism>
<dbReference type="InterPro" id="IPR003495">
    <property type="entry name" value="CobW/HypB/UreG_nucleotide-bd"/>
</dbReference>
<feature type="non-terminal residue" evidence="3">
    <location>
        <position position="128"/>
    </location>
</feature>
<evidence type="ECO:0000313" key="3">
    <source>
        <dbReference type="EMBL" id="GMI52301.1"/>
    </source>
</evidence>
<dbReference type="EMBL" id="BRYB01007074">
    <property type="protein sequence ID" value="GMI52301.1"/>
    <property type="molecule type" value="Genomic_DNA"/>
</dbReference>
<comment type="caution">
    <text evidence="3">The sequence shown here is derived from an EMBL/GenBank/DDBJ whole genome shotgun (WGS) entry which is preliminary data.</text>
</comment>